<protein>
    <submittedName>
        <fullName evidence="1">Uncharacterized protein</fullName>
    </submittedName>
</protein>
<comment type="caution">
    <text evidence="1">The sequence shown here is derived from an EMBL/GenBank/DDBJ whole genome shotgun (WGS) entry which is preliminary data.</text>
</comment>
<dbReference type="SUPFAM" id="SSF53474">
    <property type="entry name" value="alpha/beta-Hydrolases"/>
    <property type="match status" value="1"/>
</dbReference>
<dbReference type="PANTHER" id="PTHR47381">
    <property type="entry name" value="ALPHA/BETA-HYDROLASES SUPERFAMILY PROTEIN"/>
    <property type="match status" value="1"/>
</dbReference>
<evidence type="ECO:0000313" key="2">
    <source>
        <dbReference type="Proteomes" id="UP001151234"/>
    </source>
</evidence>
<reference evidence="1" key="1">
    <citation type="submission" date="2022-11" db="EMBL/GenBank/DDBJ databases">
        <title>Draft genome sequence of Hoeflea poritis E7-10 and Hoeflea prorocentri PM5-8, separated from scleractinian coral Porites lutea and marine dinoflagellate.</title>
        <authorList>
            <person name="Zhang G."/>
            <person name="Wei Q."/>
            <person name="Cai L."/>
        </authorList>
    </citation>
    <scope>NUCLEOTIDE SEQUENCE</scope>
    <source>
        <strain evidence="1">PM5-8</strain>
    </source>
</reference>
<dbReference type="Proteomes" id="UP001151234">
    <property type="component" value="Unassembled WGS sequence"/>
</dbReference>
<evidence type="ECO:0000313" key="1">
    <source>
        <dbReference type="EMBL" id="MDA5400499.1"/>
    </source>
</evidence>
<dbReference type="PANTHER" id="PTHR47381:SF3">
    <property type="entry name" value="ALPHA_BETA-HYDROLASES SUPERFAMILY PROTEIN"/>
    <property type="match status" value="1"/>
</dbReference>
<name>A0A9X3UNW3_9HYPH</name>
<dbReference type="AlphaFoldDB" id="A0A9X3UNW3"/>
<gene>
    <name evidence="1" type="ORF">OQ273_18130</name>
</gene>
<accession>A0A9X3UNW3</accession>
<keyword evidence="2" id="KW-1185">Reference proteome</keyword>
<sequence length="301" mass="32109">MAQLTRDTLWSLLGYDRPPVKGGEVVVEEDYRLRDLTVQKVGISDGRRMVPTVVLLPRAAARRGSVLIYCHAHGHRHDIGKAECLEGRPALLDPPLGVALAEAGHIVVCPDMPGFGERVDEGTESALAKALHWHGGTLLGQMLADLCLVRDSLAFLPVAQGAPCGVAGFSMGAFLSFWLAALRPDFAACAHMCGFASLSGLIAADGHDLHAPYLTVPGLLRHGDMQDVAALIAPRPQLVASGLQDPLTPASALEPALLHLLHVYGENGDLTVLTDQDTGHVETPRMRSQVLAFFNRTLPPA</sequence>
<proteinExistence type="predicted"/>
<organism evidence="1 2">
    <name type="scientific">Hoeflea prorocentri</name>
    <dbReference type="NCBI Taxonomy" id="1922333"/>
    <lineage>
        <taxon>Bacteria</taxon>
        <taxon>Pseudomonadati</taxon>
        <taxon>Pseudomonadota</taxon>
        <taxon>Alphaproteobacteria</taxon>
        <taxon>Hyphomicrobiales</taxon>
        <taxon>Rhizobiaceae</taxon>
        <taxon>Hoeflea</taxon>
    </lineage>
</organism>
<dbReference type="Gene3D" id="3.40.50.1820">
    <property type="entry name" value="alpha/beta hydrolase"/>
    <property type="match status" value="1"/>
</dbReference>
<dbReference type="RefSeq" id="WP_267992105.1">
    <property type="nucleotide sequence ID" value="NZ_JAPJZI010000001.1"/>
</dbReference>
<dbReference type="InterPro" id="IPR029058">
    <property type="entry name" value="AB_hydrolase_fold"/>
</dbReference>
<dbReference type="EMBL" id="JAPJZI010000001">
    <property type="protein sequence ID" value="MDA5400499.1"/>
    <property type="molecule type" value="Genomic_DNA"/>
</dbReference>